<dbReference type="SUPFAM" id="SSF103491">
    <property type="entry name" value="Preprotein translocase SecY subunit"/>
    <property type="match status" value="1"/>
</dbReference>
<keyword evidence="4 10" id="KW-0812">Transmembrane</keyword>
<keyword evidence="7 10" id="KW-0811">Translocation</keyword>
<dbReference type="Gene3D" id="1.10.3370.10">
    <property type="entry name" value="SecY subunit domain"/>
    <property type="match status" value="1"/>
</dbReference>
<dbReference type="GO" id="GO:0065002">
    <property type="term" value="P:intracellular protein transmembrane transport"/>
    <property type="evidence" value="ECO:0007669"/>
    <property type="project" value="UniProtKB-UniRule"/>
</dbReference>
<comment type="function">
    <text evidence="10">The central subunit of the protein translocation channel SecYEG. Consists of two halves formed by TMs 1-5 and 6-10. These two domains form a lateral gate at the front which open onto the bilayer between TMs 2 and 7, and are clamped together by SecE at the back. The channel is closed by both a pore ring composed of hydrophobic SecY resides and a short helix (helix 2A) on the extracellular side of the membrane which forms a plug. The plug probably moves laterally to allow the channel to open. The ring and the pore may move independently.</text>
</comment>
<keyword evidence="3 10" id="KW-0813">Transport</keyword>
<evidence type="ECO:0000256" key="1">
    <source>
        <dbReference type="ARBA" id="ARBA00004141"/>
    </source>
</evidence>
<dbReference type="RefSeq" id="WP_231756795.1">
    <property type="nucleotide sequence ID" value="NZ_AP024412.1"/>
</dbReference>
<keyword evidence="6 10" id="KW-1133">Transmembrane helix</keyword>
<evidence type="ECO:0000256" key="6">
    <source>
        <dbReference type="ARBA" id="ARBA00022989"/>
    </source>
</evidence>
<dbReference type="Pfam" id="PF00344">
    <property type="entry name" value="SecY"/>
    <property type="match status" value="1"/>
</dbReference>
<dbReference type="PANTHER" id="PTHR10906">
    <property type="entry name" value="SECY/SEC61-ALPHA FAMILY MEMBER"/>
    <property type="match status" value="1"/>
</dbReference>
<sequence>MWLRIKRILSNKTVMLRLAFTLAILLVVRIGSHITVPLFDTTAIVDFMNQSGSFVAILNNFSGQSLERFSILSLGISPYITASIAIQLLQMVIPQLKEWSEQGETGKQKINQATRYLAIILAFLQGYALIIGVSVGPGTALIPSLDASITSSGVRYFFYIYMALIMAGGTALMIWLAGLITKKGVGNGTSLLIVAGIVTSLPTMWTTLWTKYIINGVSGWSIVWFIIILLLYLGILLGVVYMQIATRKIPVQYANRQGKSDSNIPMKLNSAGVIPVIFAQTIMSIPLTVAGFAGASGTGGWISNIFSTGKPIGFILYVILIVIFTFFYSFMTINPEKIANNLSNSNAYVPGIRPGQDTQDYVAKLLFKITVIGTTYLVLLAVLPILTSVVFGFTGSDAQAITLGGTSLLIIVGVAIETTQQIETDASQTAYSGIFN</sequence>
<keyword evidence="8 10" id="KW-0472">Membrane</keyword>
<dbReference type="GO" id="GO:0005886">
    <property type="term" value="C:plasma membrane"/>
    <property type="evidence" value="ECO:0007669"/>
    <property type="project" value="UniProtKB-SubCell"/>
</dbReference>
<keyword evidence="10" id="KW-1003">Cell membrane</keyword>
<evidence type="ECO:0000256" key="11">
    <source>
        <dbReference type="RuleBase" id="RU004349"/>
    </source>
</evidence>
<feature type="transmembrane region" description="Helical" evidence="10">
    <location>
        <begin position="222"/>
        <end position="242"/>
    </location>
</feature>
<evidence type="ECO:0000256" key="2">
    <source>
        <dbReference type="ARBA" id="ARBA00005751"/>
    </source>
</evidence>
<dbReference type="AlphaFoldDB" id="A0A7U9TKK9"/>
<dbReference type="EMBL" id="AP024412">
    <property type="protein sequence ID" value="BCR35349.1"/>
    <property type="molecule type" value="Genomic_DNA"/>
</dbReference>
<evidence type="ECO:0000313" key="13">
    <source>
        <dbReference type="Proteomes" id="UP000620133"/>
    </source>
</evidence>
<dbReference type="InterPro" id="IPR026593">
    <property type="entry name" value="SecY"/>
</dbReference>
<keyword evidence="13" id="KW-1185">Reference proteome</keyword>
<evidence type="ECO:0000256" key="5">
    <source>
        <dbReference type="ARBA" id="ARBA00022927"/>
    </source>
</evidence>
<evidence type="ECO:0000256" key="3">
    <source>
        <dbReference type="ARBA" id="ARBA00022448"/>
    </source>
</evidence>
<gene>
    <name evidence="10 12" type="primary">secY</name>
    <name evidence="12" type="ORF">MPAN_002420</name>
</gene>
<feature type="transmembrane region" description="Helical" evidence="10">
    <location>
        <begin position="273"/>
        <end position="294"/>
    </location>
</feature>
<proteinExistence type="inferred from homology"/>
<keyword evidence="5 10" id="KW-0653">Protein transport</keyword>
<dbReference type="GO" id="GO:0043952">
    <property type="term" value="P:protein transport by the Sec complex"/>
    <property type="evidence" value="ECO:0007669"/>
    <property type="project" value="UniProtKB-UniRule"/>
</dbReference>
<reference evidence="12" key="1">
    <citation type="submission" date="2021-01" db="EMBL/GenBank/DDBJ databases">
        <title>Draft genome sequence of Acholeplasmataceae bacterium strain Mahy22.</title>
        <authorList>
            <person name="Watanabe M."/>
            <person name="Kojima H."/>
            <person name="Fukui M."/>
        </authorList>
    </citation>
    <scope>NUCLEOTIDE SEQUENCE</scope>
    <source>
        <strain evidence="12">Mahy22</strain>
    </source>
</reference>
<feature type="transmembrane region" description="Helical" evidence="10">
    <location>
        <begin position="156"/>
        <end position="179"/>
    </location>
</feature>
<dbReference type="NCBIfam" id="TIGR00967">
    <property type="entry name" value="3a0501s007"/>
    <property type="match status" value="1"/>
</dbReference>
<feature type="transmembrane region" description="Helical" evidence="10">
    <location>
        <begin position="365"/>
        <end position="386"/>
    </location>
</feature>
<feature type="transmembrane region" description="Helical" evidence="10">
    <location>
        <begin position="398"/>
        <end position="416"/>
    </location>
</feature>
<dbReference type="PIRSF" id="PIRSF004557">
    <property type="entry name" value="SecY"/>
    <property type="match status" value="1"/>
</dbReference>
<protein>
    <recommendedName>
        <fullName evidence="9 10">Protein translocase subunit SecY</fullName>
    </recommendedName>
</protein>
<dbReference type="GO" id="GO:0006605">
    <property type="term" value="P:protein targeting"/>
    <property type="evidence" value="ECO:0007669"/>
    <property type="project" value="UniProtKB-UniRule"/>
</dbReference>
<comment type="similarity">
    <text evidence="2 10 11">Belongs to the SecY/SEC61-alpha family.</text>
</comment>
<dbReference type="InterPro" id="IPR002208">
    <property type="entry name" value="SecY/SEC61-alpha"/>
</dbReference>
<dbReference type="PRINTS" id="PR00303">
    <property type="entry name" value="SECYTRNLCASE"/>
</dbReference>
<dbReference type="PROSITE" id="PS00755">
    <property type="entry name" value="SECY_1"/>
    <property type="match status" value="1"/>
</dbReference>
<dbReference type="FunFam" id="1.10.3370.10:FF:000001">
    <property type="entry name" value="Preprotein translocase subunit SecY"/>
    <property type="match status" value="1"/>
</dbReference>
<dbReference type="InterPro" id="IPR023201">
    <property type="entry name" value="SecY_dom_sf"/>
</dbReference>
<comment type="caution">
    <text evidence="10">Lacks conserved residue(s) required for the propagation of feature annotation.</text>
</comment>
<evidence type="ECO:0000313" key="12">
    <source>
        <dbReference type="EMBL" id="BCR35349.1"/>
    </source>
</evidence>
<name>A0A7U9TKK9_9MOLU</name>
<organism evidence="12 13">
    <name type="scientific">Mariniplasma anaerobium</name>
    <dbReference type="NCBI Taxonomy" id="2735436"/>
    <lineage>
        <taxon>Bacteria</taxon>
        <taxon>Bacillati</taxon>
        <taxon>Mycoplasmatota</taxon>
        <taxon>Mollicutes</taxon>
        <taxon>Acholeplasmatales</taxon>
        <taxon>Acholeplasmataceae</taxon>
        <taxon>Mariniplasma</taxon>
    </lineage>
</organism>
<feature type="transmembrane region" description="Helical" evidence="10">
    <location>
        <begin position="314"/>
        <end position="333"/>
    </location>
</feature>
<feature type="transmembrane region" description="Helical" evidence="10">
    <location>
        <begin position="191"/>
        <end position="210"/>
    </location>
</feature>
<dbReference type="InterPro" id="IPR030659">
    <property type="entry name" value="SecY_CS"/>
</dbReference>
<accession>A0A7U9TKK9</accession>
<evidence type="ECO:0000256" key="7">
    <source>
        <dbReference type="ARBA" id="ARBA00023010"/>
    </source>
</evidence>
<feature type="transmembrane region" description="Helical" evidence="10">
    <location>
        <begin position="69"/>
        <end position="93"/>
    </location>
</feature>
<evidence type="ECO:0000256" key="10">
    <source>
        <dbReference type="HAMAP-Rule" id="MF_01465"/>
    </source>
</evidence>
<dbReference type="KEGG" id="manr:MPAN_002420"/>
<comment type="subcellular location">
    <subcellularLocation>
        <location evidence="10">Cell membrane</location>
        <topology evidence="10">Multi-pass membrane protein</topology>
    </subcellularLocation>
    <subcellularLocation>
        <location evidence="1">Membrane</location>
        <topology evidence="1">Multi-pass membrane protein</topology>
    </subcellularLocation>
</comment>
<feature type="transmembrane region" description="Helical" evidence="10">
    <location>
        <begin position="114"/>
        <end position="136"/>
    </location>
</feature>
<evidence type="ECO:0000256" key="8">
    <source>
        <dbReference type="ARBA" id="ARBA00023136"/>
    </source>
</evidence>
<evidence type="ECO:0000256" key="4">
    <source>
        <dbReference type="ARBA" id="ARBA00022692"/>
    </source>
</evidence>
<evidence type="ECO:0000256" key="9">
    <source>
        <dbReference type="ARBA" id="ARBA00039733"/>
    </source>
</evidence>
<dbReference type="HAMAP" id="MF_01465">
    <property type="entry name" value="SecY"/>
    <property type="match status" value="1"/>
</dbReference>
<dbReference type="Proteomes" id="UP000620133">
    <property type="component" value="Chromosome"/>
</dbReference>
<comment type="subunit">
    <text evidence="10">Component of the Sec protein translocase complex. Heterotrimer consisting of SecY, SecE and SecG subunits. The heterotrimers can form oligomers, although 1 heterotrimer is thought to be able to translocate proteins. Interacts with the ribosome. Interacts with SecDF, and other proteins may be involved. Interacts with SecA.</text>
</comment>